<dbReference type="NCBIfam" id="TIGR00878">
    <property type="entry name" value="purM"/>
    <property type="match status" value="1"/>
</dbReference>
<dbReference type="OrthoDB" id="9802507at2"/>
<evidence type="ECO:0000313" key="16">
    <source>
        <dbReference type="Proteomes" id="UP000267250"/>
    </source>
</evidence>
<dbReference type="EC" id="6.3.3.1" evidence="3 12"/>
<dbReference type="UniPathway" id="UPA00074">
    <property type="reaction ID" value="UER00129"/>
</dbReference>
<evidence type="ECO:0000256" key="5">
    <source>
        <dbReference type="ARBA" id="ARBA00022598"/>
    </source>
</evidence>
<dbReference type="KEGG" id="aft:BBF96_12980"/>
<keyword evidence="7 12" id="KW-0067">ATP-binding</keyword>
<dbReference type="Gene3D" id="3.30.1330.10">
    <property type="entry name" value="PurM-like, N-terminal domain"/>
    <property type="match status" value="1"/>
</dbReference>
<feature type="domain" description="PurM-like N-terminal" evidence="13">
    <location>
        <begin position="58"/>
        <end position="163"/>
    </location>
</feature>
<dbReference type="AlphaFoldDB" id="A0A3S9T109"/>
<evidence type="ECO:0000256" key="4">
    <source>
        <dbReference type="ARBA" id="ARBA00020367"/>
    </source>
</evidence>
<reference evidence="15 16" key="1">
    <citation type="submission" date="2016-07" db="EMBL/GenBank/DDBJ databases">
        <title>Genome and transcriptome analysis of iron-reducing fermentative bacteria Anoxybacter fermentans.</title>
        <authorList>
            <person name="Zeng X."/>
            <person name="Shao Z."/>
        </authorList>
    </citation>
    <scope>NUCLEOTIDE SEQUENCE [LARGE SCALE GENOMIC DNA]</scope>
    <source>
        <strain evidence="15 16">DY22613</strain>
    </source>
</reference>
<dbReference type="GO" id="GO:0005829">
    <property type="term" value="C:cytosol"/>
    <property type="evidence" value="ECO:0007669"/>
    <property type="project" value="TreeGrafter"/>
</dbReference>
<dbReference type="InterPro" id="IPR036921">
    <property type="entry name" value="PurM-like_N_sf"/>
</dbReference>
<dbReference type="Proteomes" id="UP000267250">
    <property type="component" value="Chromosome"/>
</dbReference>
<feature type="domain" description="PurM-like C-terminal" evidence="14">
    <location>
        <begin position="175"/>
        <end position="341"/>
    </location>
</feature>
<evidence type="ECO:0000256" key="2">
    <source>
        <dbReference type="ARBA" id="ARBA00010280"/>
    </source>
</evidence>
<dbReference type="SUPFAM" id="SSF55326">
    <property type="entry name" value="PurM N-terminal domain-like"/>
    <property type="match status" value="1"/>
</dbReference>
<evidence type="ECO:0000256" key="8">
    <source>
        <dbReference type="ARBA" id="ARBA00031908"/>
    </source>
</evidence>
<comment type="similarity">
    <text evidence="2 12">Belongs to the AIR synthase family.</text>
</comment>
<dbReference type="Pfam" id="PF02769">
    <property type="entry name" value="AIRS_C"/>
    <property type="match status" value="1"/>
</dbReference>
<dbReference type="InterPro" id="IPR016188">
    <property type="entry name" value="PurM-like_N"/>
</dbReference>
<dbReference type="Pfam" id="PF00586">
    <property type="entry name" value="AIRS"/>
    <property type="match status" value="1"/>
</dbReference>
<protein>
    <recommendedName>
        <fullName evidence="4 12">Phosphoribosylformylglycinamidine cyclo-ligase</fullName>
        <ecNumber evidence="3 12">6.3.3.1</ecNumber>
    </recommendedName>
    <alternativeName>
        <fullName evidence="9 12">AIR synthase</fullName>
    </alternativeName>
    <alternativeName>
        <fullName evidence="10 12">AIRS</fullName>
    </alternativeName>
    <alternativeName>
        <fullName evidence="8 12">Phosphoribosyl-aminoimidazole synthetase</fullName>
    </alternativeName>
</protein>
<dbReference type="GO" id="GO:0004637">
    <property type="term" value="F:phosphoribosylamine-glycine ligase activity"/>
    <property type="evidence" value="ECO:0007669"/>
    <property type="project" value="TreeGrafter"/>
</dbReference>
<keyword evidence="16" id="KW-1185">Reference proteome</keyword>
<dbReference type="InterPro" id="IPR004733">
    <property type="entry name" value="PurM_cligase"/>
</dbReference>
<dbReference type="PANTHER" id="PTHR10520:SF12">
    <property type="entry name" value="TRIFUNCTIONAL PURINE BIOSYNTHETIC PROTEIN ADENOSINE-3"/>
    <property type="match status" value="1"/>
</dbReference>
<dbReference type="RefSeq" id="WP_127017587.1">
    <property type="nucleotide sequence ID" value="NZ_CP016379.1"/>
</dbReference>
<keyword evidence="5 12" id="KW-0436">Ligase</keyword>
<evidence type="ECO:0000256" key="10">
    <source>
        <dbReference type="ARBA" id="ARBA00033093"/>
    </source>
</evidence>
<evidence type="ECO:0000256" key="7">
    <source>
        <dbReference type="ARBA" id="ARBA00022840"/>
    </source>
</evidence>
<keyword evidence="12" id="KW-0658">Purine biosynthesis</keyword>
<comment type="subcellular location">
    <subcellularLocation>
        <location evidence="12">Cytoplasm</location>
    </subcellularLocation>
</comment>
<dbReference type="SUPFAM" id="SSF56042">
    <property type="entry name" value="PurM C-terminal domain-like"/>
    <property type="match status" value="1"/>
</dbReference>
<dbReference type="FunFam" id="3.90.650.10:FF:000001">
    <property type="entry name" value="Phosphoribosylformylglycinamidine cyclo-ligase"/>
    <property type="match status" value="1"/>
</dbReference>
<evidence type="ECO:0000256" key="3">
    <source>
        <dbReference type="ARBA" id="ARBA00013047"/>
    </source>
</evidence>
<evidence type="ECO:0000256" key="9">
    <source>
        <dbReference type="ARBA" id="ARBA00032931"/>
    </source>
</evidence>
<dbReference type="GO" id="GO:0046084">
    <property type="term" value="P:adenine biosynthetic process"/>
    <property type="evidence" value="ECO:0007669"/>
    <property type="project" value="TreeGrafter"/>
</dbReference>
<dbReference type="InterPro" id="IPR010918">
    <property type="entry name" value="PurM-like_C_dom"/>
</dbReference>
<name>A0A3S9T109_9FIRM</name>
<keyword evidence="6 12" id="KW-0547">Nucleotide-binding</keyword>
<sequence length="348" mass="37543">MGSKFSYRDAGVDIDAGNQAVERIKGLVARTHNPAVLAGLGGFGGLFKLDIEKMKEPVLVSGTDGVGSKIKIAMALDRHDTVGIDLVAMCVNDILAQGARPLFFLDYLAVNKVIPEQIEALVSGIAEGCLKAECALIGGETAEMPDLYQPGEYDMAGFAVGIVERKKMITGENVRAGDLLLGLKSSGIHSNGYSLVRKIFSKERGYELDMVLPELGLPLGEVLLTPTRIYVKPVLALLDRFTIGGIAHITGGGLLENIPRSLPKGLKAVVDEGSWPRPAIFEIIERSGVEKMEMYRTFNQGIGMVLIVKPEELKEIQELLSEMGEESYVIGEVTQRKAGEAACQIRSV</sequence>
<dbReference type="FunFam" id="3.30.1330.10:FF:000001">
    <property type="entry name" value="Phosphoribosylformylglycinamidine cyclo-ligase"/>
    <property type="match status" value="1"/>
</dbReference>
<evidence type="ECO:0000256" key="12">
    <source>
        <dbReference type="HAMAP-Rule" id="MF_00741"/>
    </source>
</evidence>
<comment type="catalytic activity">
    <reaction evidence="11 12">
        <text>2-formamido-N(1)-(5-O-phospho-beta-D-ribosyl)acetamidine + ATP = 5-amino-1-(5-phospho-beta-D-ribosyl)imidazole + ADP + phosphate + H(+)</text>
        <dbReference type="Rhea" id="RHEA:23032"/>
        <dbReference type="ChEBI" id="CHEBI:15378"/>
        <dbReference type="ChEBI" id="CHEBI:30616"/>
        <dbReference type="ChEBI" id="CHEBI:43474"/>
        <dbReference type="ChEBI" id="CHEBI:137981"/>
        <dbReference type="ChEBI" id="CHEBI:147287"/>
        <dbReference type="ChEBI" id="CHEBI:456216"/>
        <dbReference type="EC" id="6.3.3.1"/>
    </reaction>
</comment>
<evidence type="ECO:0000256" key="6">
    <source>
        <dbReference type="ARBA" id="ARBA00022741"/>
    </source>
</evidence>
<evidence type="ECO:0000256" key="1">
    <source>
        <dbReference type="ARBA" id="ARBA00004686"/>
    </source>
</evidence>
<dbReference type="CDD" id="cd02196">
    <property type="entry name" value="PurM"/>
    <property type="match status" value="1"/>
</dbReference>
<dbReference type="HAMAP" id="MF_00741">
    <property type="entry name" value="AIRS"/>
    <property type="match status" value="1"/>
</dbReference>
<dbReference type="InterPro" id="IPR036676">
    <property type="entry name" value="PurM-like_C_sf"/>
</dbReference>
<evidence type="ECO:0000259" key="13">
    <source>
        <dbReference type="Pfam" id="PF00586"/>
    </source>
</evidence>
<dbReference type="EMBL" id="CP016379">
    <property type="protein sequence ID" value="AZR74231.1"/>
    <property type="molecule type" value="Genomic_DNA"/>
</dbReference>
<dbReference type="GO" id="GO:0006189">
    <property type="term" value="P:'de novo' IMP biosynthetic process"/>
    <property type="evidence" value="ECO:0007669"/>
    <property type="project" value="UniProtKB-UniRule"/>
</dbReference>
<evidence type="ECO:0000313" key="15">
    <source>
        <dbReference type="EMBL" id="AZR74231.1"/>
    </source>
</evidence>
<keyword evidence="12" id="KW-0963">Cytoplasm</keyword>
<evidence type="ECO:0000259" key="14">
    <source>
        <dbReference type="Pfam" id="PF02769"/>
    </source>
</evidence>
<proteinExistence type="inferred from homology"/>
<comment type="pathway">
    <text evidence="1 12">Purine metabolism; IMP biosynthesis via de novo pathway; 5-amino-1-(5-phospho-D-ribosyl)imidazole from N(2)-formyl-N(1)-(5-phospho-D-ribosyl)glycinamide: step 2/2.</text>
</comment>
<dbReference type="PANTHER" id="PTHR10520">
    <property type="entry name" value="TRIFUNCTIONAL PURINE BIOSYNTHETIC PROTEIN ADENOSINE-3-RELATED"/>
    <property type="match status" value="1"/>
</dbReference>
<dbReference type="GO" id="GO:0004641">
    <property type="term" value="F:phosphoribosylformylglycinamidine cyclo-ligase activity"/>
    <property type="evidence" value="ECO:0007669"/>
    <property type="project" value="UniProtKB-UniRule"/>
</dbReference>
<dbReference type="GO" id="GO:0005524">
    <property type="term" value="F:ATP binding"/>
    <property type="evidence" value="ECO:0007669"/>
    <property type="project" value="UniProtKB-KW"/>
</dbReference>
<accession>A0A3S9T109</accession>
<organism evidence="15 16">
    <name type="scientific">Anoxybacter fermentans</name>
    <dbReference type="NCBI Taxonomy" id="1323375"/>
    <lineage>
        <taxon>Bacteria</taxon>
        <taxon>Bacillati</taxon>
        <taxon>Bacillota</taxon>
        <taxon>Clostridia</taxon>
        <taxon>Halanaerobiales</taxon>
        <taxon>Anoxybacter</taxon>
    </lineage>
</organism>
<gene>
    <name evidence="12" type="primary">purM</name>
    <name evidence="15" type="ORF">BBF96_12980</name>
</gene>
<dbReference type="Gene3D" id="3.90.650.10">
    <property type="entry name" value="PurM-like C-terminal domain"/>
    <property type="match status" value="1"/>
</dbReference>
<evidence type="ECO:0000256" key="11">
    <source>
        <dbReference type="ARBA" id="ARBA00049057"/>
    </source>
</evidence>